<evidence type="ECO:0000313" key="1">
    <source>
        <dbReference type="EMBL" id="NEE06378.1"/>
    </source>
</evidence>
<dbReference type="EMBL" id="JAAGMN010000830">
    <property type="protein sequence ID" value="NEE06378.1"/>
    <property type="molecule type" value="Genomic_DNA"/>
</dbReference>
<comment type="caution">
    <text evidence="1">The sequence shown here is derived from an EMBL/GenBank/DDBJ whole genome shotgun (WGS) entry which is preliminary data.</text>
</comment>
<feature type="non-terminal residue" evidence="1">
    <location>
        <position position="1"/>
    </location>
</feature>
<sequence length="36" mass="3915">EEPLLAIPERFVAGNTPATHESACHFAEERDVVHAA</sequence>
<reference evidence="1" key="1">
    <citation type="submission" date="2020-01" db="EMBL/GenBank/DDBJ databases">
        <title>Insect and environment-associated Actinomycetes.</title>
        <authorList>
            <person name="Currrie C."/>
            <person name="Chevrette M."/>
            <person name="Carlson C."/>
            <person name="Stubbendieck R."/>
            <person name="Wendt-Pienkowski E."/>
        </authorList>
    </citation>
    <scope>NUCLEOTIDE SEQUENCE</scope>
    <source>
        <strain evidence="1">SID7499</strain>
    </source>
</reference>
<dbReference type="AlphaFoldDB" id="A0A6G3WLJ4"/>
<protein>
    <submittedName>
        <fullName evidence="1">Peptide ABC transporter ATP-binding protein</fullName>
    </submittedName>
</protein>
<proteinExistence type="predicted"/>
<gene>
    <name evidence="1" type="ORF">G3M58_07995</name>
</gene>
<accession>A0A6G3WLJ4</accession>
<keyword evidence="1" id="KW-0547">Nucleotide-binding</keyword>
<dbReference type="GO" id="GO:0005524">
    <property type="term" value="F:ATP binding"/>
    <property type="evidence" value="ECO:0007669"/>
    <property type="project" value="UniProtKB-KW"/>
</dbReference>
<keyword evidence="1" id="KW-0067">ATP-binding</keyword>
<name>A0A6G3WLJ4_9ACTN</name>
<organism evidence="1">
    <name type="scientific">Streptomyces sp. SID7499</name>
    <dbReference type="NCBI Taxonomy" id="2706086"/>
    <lineage>
        <taxon>Bacteria</taxon>
        <taxon>Bacillati</taxon>
        <taxon>Actinomycetota</taxon>
        <taxon>Actinomycetes</taxon>
        <taxon>Kitasatosporales</taxon>
        <taxon>Streptomycetaceae</taxon>
        <taxon>Streptomyces</taxon>
    </lineage>
</organism>